<organism evidence="1 2">
    <name type="scientific">Saccharolobus shibatae (strain ATCC 51178 / DSM 5389 / JCM 8931 / NBRC 15437 / B12)</name>
    <name type="common">Sulfolobus shibatae</name>
    <dbReference type="NCBI Taxonomy" id="523848"/>
    <lineage>
        <taxon>Archaea</taxon>
        <taxon>Thermoproteota</taxon>
        <taxon>Thermoprotei</taxon>
        <taxon>Sulfolobales</taxon>
        <taxon>Sulfolobaceae</taxon>
        <taxon>Saccharolobus</taxon>
    </lineage>
</organism>
<dbReference type="OrthoDB" id="31229at2157"/>
<sequence length="222" mass="25470">MKAIFVDLGETLVHFKPRYHENIAYALKEIGYNVDEKRVFKAVAKILGKHHYPSPEYGGLSAFDFRELFYELNIYPDQESIARLNSRNLLSGEYELYDDSITFLEEAKKLGFKVVLVSNATRNIYKIIEDLGIKKYFDGIVASCDLNIMKPHPKIFSYAMEIAKSDGIHIGDIYEIDVIGAKRAGLEAILLDRLGFYPEIKENRVNNLLEALELIKERLKNS</sequence>
<dbReference type="AlphaFoldDB" id="A0A8F5BMZ4"/>
<name>A0A8F5BMZ4_SACSH</name>
<keyword evidence="1" id="KW-0378">Hydrolase</keyword>
<accession>A0A8F5BMZ4</accession>
<dbReference type="PANTHER" id="PTHR46191">
    <property type="match status" value="1"/>
</dbReference>
<dbReference type="NCBIfam" id="TIGR01549">
    <property type="entry name" value="HAD-SF-IA-v1"/>
    <property type="match status" value="1"/>
</dbReference>
<dbReference type="GeneID" id="65562553"/>
<dbReference type="PANTHER" id="PTHR46191:SF2">
    <property type="entry name" value="HALOACID DEHALOGENASE-LIKE HYDROLASE DOMAIN-CONTAINING PROTEIN 3"/>
    <property type="match status" value="1"/>
</dbReference>
<dbReference type="SFLD" id="SFLDS00003">
    <property type="entry name" value="Haloacid_Dehalogenase"/>
    <property type="match status" value="1"/>
</dbReference>
<dbReference type="SFLD" id="SFLDG01129">
    <property type="entry name" value="C1.5:_HAD__Beta-PGM__Phosphata"/>
    <property type="match status" value="1"/>
</dbReference>
<dbReference type="Pfam" id="PF00702">
    <property type="entry name" value="Hydrolase"/>
    <property type="match status" value="1"/>
</dbReference>
<dbReference type="EC" id="3.8.1.2" evidence="1"/>
<dbReference type="GO" id="GO:0018784">
    <property type="term" value="F:(S)-2-haloacid dehalogenase activity"/>
    <property type="evidence" value="ECO:0007669"/>
    <property type="project" value="UniProtKB-EC"/>
</dbReference>
<dbReference type="KEGG" id="sshi:J5U23_00959"/>
<evidence type="ECO:0000313" key="1">
    <source>
        <dbReference type="EMBL" id="QXJ28091.1"/>
    </source>
</evidence>
<proteinExistence type="predicted"/>
<dbReference type="InterPro" id="IPR006439">
    <property type="entry name" value="HAD-SF_hydro_IA"/>
</dbReference>
<evidence type="ECO:0000313" key="2">
    <source>
        <dbReference type="Proteomes" id="UP000694018"/>
    </source>
</evidence>
<reference evidence="1" key="1">
    <citation type="journal article" date="2021" name="Environ. Microbiol.">
        <title>New insights into the diversity and evolution of the archaeal mobilome from three complete genomes of Saccharolobus shibatae.</title>
        <authorList>
            <person name="Medvedeva S."/>
            <person name="Brandt D."/>
            <person name="Cvirkaite-Krupovic V."/>
            <person name="Liu Y."/>
            <person name="Severinov K."/>
            <person name="Ishino S."/>
            <person name="Ishino Y."/>
            <person name="Prangishvili D."/>
            <person name="Kalinowski J."/>
            <person name="Krupovic M."/>
        </authorList>
    </citation>
    <scope>NUCLEOTIDE SEQUENCE</scope>
    <source>
        <strain evidence="1">B12</strain>
    </source>
</reference>
<protein>
    <submittedName>
        <fullName evidence="1">2-haloalkanoic acid dehalogenase</fullName>
        <ecNumber evidence="1">3.8.1.2</ecNumber>
    </submittedName>
</protein>
<dbReference type="EMBL" id="CP077717">
    <property type="protein sequence ID" value="QXJ28091.1"/>
    <property type="molecule type" value="Genomic_DNA"/>
</dbReference>
<dbReference type="InterPro" id="IPR051828">
    <property type="entry name" value="HAD-like_hydrolase_domain"/>
</dbReference>
<gene>
    <name evidence="1" type="ORF">J5U23_00959</name>
</gene>
<dbReference type="Proteomes" id="UP000694018">
    <property type="component" value="Chromosome"/>
</dbReference>
<dbReference type="RefSeq" id="WP_218267139.1">
    <property type="nucleotide sequence ID" value="NZ_CP077717.1"/>
</dbReference>